<feature type="domain" description="Cobalamin biosynthesis precorrin-8X methylmutase CobH/CbiC" evidence="5">
    <location>
        <begin position="25"/>
        <end position="185"/>
    </location>
</feature>
<reference evidence="7" key="3">
    <citation type="submission" date="2020-03" db="EMBL/GenBank/DDBJ databases">
        <title>Sequencing and Assembly of Multiple Reported Metal-Biooxidizing Members of the Extremely Thermoacidophilic Archaeal Family Sulfolobaceae.</title>
        <authorList>
            <person name="Counts J.A."/>
            <person name="Kelly R.M."/>
        </authorList>
    </citation>
    <scope>NUCLEOTIDE SEQUENCE [LARGE SCALE GENOMIC DNA]</scope>
    <source>
        <strain evidence="7">HO1-1</strain>
    </source>
</reference>
<evidence type="ECO:0000256" key="1">
    <source>
        <dbReference type="ARBA" id="ARBA00004953"/>
    </source>
</evidence>
<protein>
    <submittedName>
        <fullName evidence="6">Precorrin-8X methylmutase</fullName>
    </submittedName>
</protein>
<comment type="pathway">
    <text evidence="1">Cofactor biosynthesis; adenosylcobalamin biosynthesis.</text>
</comment>
<dbReference type="Proteomes" id="UP000247586">
    <property type="component" value="Chromosome"/>
</dbReference>
<dbReference type="PANTHER" id="PTHR43588:SF1">
    <property type="entry name" value="COBALT-PRECORRIN-8 METHYLMUTASE"/>
    <property type="match status" value="1"/>
</dbReference>
<name>A0A2U9IUC6_9CREN</name>
<evidence type="ECO:0000313" key="6">
    <source>
        <dbReference type="EMBL" id="AWR99638.1"/>
    </source>
</evidence>
<evidence type="ECO:0000259" key="5">
    <source>
        <dbReference type="Pfam" id="PF02570"/>
    </source>
</evidence>
<evidence type="ECO:0000256" key="3">
    <source>
        <dbReference type="ARBA" id="ARBA00022573"/>
    </source>
</evidence>
<keyword evidence="4" id="KW-0413">Isomerase</keyword>
<reference evidence="7" key="2">
    <citation type="submission" date="2020-03" db="EMBL/GenBank/DDBJ databases">
        <title>Complete Genome Sequences of Extremely Thermoacidophilic, Metal-Mobilizing Type-Strain Members of the Archaeal Family Sulfolobaceae: Acidianus brierleyi DSM-1651T, Acidianus sulfidivorans DSM-18786T, Metallosphaera hakonensis DSM-7519T, and Metallosphaera prunae DSM-10039T.</title>
        <authorList>
            <person name="Counts J.A."/>
            <person name="Kelly R.M."/>
        </authorList>
    </citation>
    <scope>NUCLEOTIDE SEQUENCE [LARGE SCALE GENOMIC DNA]</scope>
    <source>
        <strain evidence="7">HO1-1</strain>
    </source>
</reference>
<dbReference type="GO" id="GO:0009236">
    <property type="term" value="P:cobalamin biosynthetic process"/>
    <property type="evidence" value="ECO:0007669"/>
    <property type="project" value="UniProtKB-UniPathway"/>
</dbReference>
<accession>A0A2U9IUC6</accession>
<dbReference type="RefSeq" id="WP_110369294.1">
    <property type="nucleotide sequence ID" value="NZ_CP029287.2"/>
</dbReference>
<evidence type="ECO:0000256" key="4">
    <source>
        <dbReference type="ARBA" id="ARBA00023235"/>
    </source>
</evidence>
<dbReference type="UniPathway" id="UPA00148"/>
<gene>
    <name evidence="6" type="ORF">DFR87_07990</name>
</gene>
<evidence type="ECO:0000256" key="2">
    <source>
        <dbReference type="ARBA" id="ARBA00009774"/>
    </source>
</evidence>
<dbReference type="GO" id="GO:0016993">
    <property type="term" value="F:precorrin-8X methylmutase activity"/>
    <property type="evidence" value="ECO:0007669"/>
    <property type="project" value="InterPro"/>
</dbReference>
<dbReference type="InterPro" id="IPR003722">
    <property type="entry name" value="Cbl_synth_CobH/CbiC"/>
</dbReference>
<dbReference type="STRING" id="1293036.GCA_001315825_00109"/>
<keyword evidence="7" id="KW-1185">Reference proteome</keyword>
<dbReference type="Pfam" id="PF02570">
    <property type="entry name" value="CbiC"/>
    <property type="match status" value="1"/>
</dbReference>
<dbReference type="EMBL" id="CP029287">
    <property type="protein sequence ID" value="AWR99638.1"/>
    <property type="molecule type" value="Genomic_DNA"/>
</dbReference>
<dbReference type="PANTHER" id="PTHR43588">
    <property type="entry name" value="COBALT-PRECORRIN-8 METHYLMUTASE"/>
    <property type="match status" value="1"/>
</dbReference>
<comment type="similarity">
    <text evidence="2">Belongs to the CobH/CbiC family.</text>
</comment>
<dbReference type="InterPro" id="IPR036588">
    <property type="entry name" value="CobH/CbiC_sf"/>
</dbReference>
<dbReference type="OrthoDB" id="24491at2157"/>
<evidence type="ECO:0000313" key="7">
    <source>
        <dbReference type="Proteomes" id="UP000247586"/>
    </source>
</evidence>
<dbReference type="KEGG" id="mhk:DFR87_07990"/>
<dbReference type="GeneID" id="36835274"/>
<sequence length="187" mass="20127">MTDMDNIAIEGERRVRSVLGEVLDLLDPREAKVVSRAVRSTGDLDLVGTLRFSKEALTVGPKLIRKGILVDTRMAKVALGNLGIYKEPIVKNNRYMSQDIVEGWASEINGRAVLIGTSPLALEKLLDLIDSGARPGLVIGVPVGLVNAISAKLRLARQSKVEFITNISVKGGVALGVSITRALMEIE</sequence>
<dbReference type="AlphaFoldDB" id="A0A2U9IUC6"/>
<keyword evidence="3" id="KW-0169">Cobalamin biosynthesis</keyword>
<proteinExistence type="inferred from homology"/>
<dbReference type="Gene3D" id="3.40.50.10230">
    <property type="entry name" value="Cobalamin biosynthesis CobH/CbiC, precorrin-8X methylmutase"/>
    <property type="match status" value="1"/>
</dbReference>
<dbReference type="SUPFAM" id="SSF63965">
    <property type="entry name" value="Precorrin-8X methylmutase CbiC/CobH"/>
    <property type="match status" value="1"/>
</dbReference>
<reference evidence="6 7" key="1">
    <citation type="submission" date="2018-05" db="EMBL/GenBank/DDBJ databases">
        <title>Complete Genome Sequences of Extremely Thermoacidophilic, Metal-Mobilizing Type-Strain Members of the Archaeal Family Sulfolobaceae: Acidianus brierleyi DSM-1651T, Acidianus sulfidivorans DSM-18786T, Metallosphaera hakonensis DSM-7519T, and Metallosphaera prunae DSM-10039T.</title>
        <authorList>
            <person name="Counts J.A."/>
            <person name="Kelly R.M."/>
        </authorList>
    </citation>
    <scope>NUCLEOTIDE SEQUENCE [LARGE SCALE GENOMIC DNA]</scope>
    <source>
        <strain evidence="6 7">HO1-1</strain>
    </source>
</reference>
<organism evidence="6 7">
    <name type="scientific">Metallosphaera hakonensis JCM 8857 = DSM 7519</name>
    <dbReference type="NCBI Taxonomy" id="1293036"/>
    <lineage>
        <taxon>Archaea</taxon>
        <taxon>Thermoproteota</taxon>
        <taxon>Thermoprotei</taxon>
        <taxon>Sulfolobales</taxon>
        <taxon>Sulfolobaceae</taxon>
        <taxon>Metallosphaera</taxon>
    </lineage>
</organism>